<comment type="caution">
    <text evidence="2">The sequence shown here is derived from an EMBL/GenBank/DDBJ whole genome shotgun (WGS) entry which is preliminary data.</text>
</comment>
<reference evidence="2 3" key="1">
    <citation type="submission" date="2020-04" db="EMBL/GenBank/DDBJ databases">
        <title>Flammeovirgaceae bacterium KN852 isolated from deep sea.</title>
        <authorList>
            <person name="Zhang D.-C."/>
        </authorList>
    </citation>
    <scope>NUCLEOTIDE SEQUENCE [LARGE SCALE GENOMIC DNA]</scope>
    <source>
        <strain evidence="2 3">KN852</strain>
    </source>
</reference>
<keyword evidence="3" id="KW-1185">Reference proteome</keyword>
<evidence type="ECO:0000259" key="1">
    <source>
        <dbReference type="Pfam" id="PF05076"/>
    </source>
</evidence>
<accession>A0A848J004</accession>
<dbReference type="Pfam" id="PF05076">
    <property type="entry name" value="SUFU"/>
    <property type="match status" value="1"/>
</dbReference>
<dbReference type="AlphaFoldDB" id="A0A848J004"/>
<evidence type="ECO:0000313" key="3">
    <source>
        <dbReference type="Proteomes" id="UP000559010"/>
    </source>
</evidence>
<protein>
    <submittedName>
        <fullName evidence="2">Suppressor of fused domain protein</fullName>
    </submittedName>
</protein>
<name>A0A848J004_9BACT</name>
<dbReference type="EMBL" id="JABBNU010000003">
    <property type="protein sequence ID" value="NMM47804.1"/>
    <property type="molecule type" value="Genomic_DNA"/>
</dbReference>
<proteinExistence type="predicted"/>
<dbReference type="InterPro" id="IPR020941">
    <property type="entry name" value="SUFU-like_domain"/>
</dbReference>
<feature type="domain" description="Suppressor of fused-like" evidence="1">
    <location>
        <begin position="222"/>
        <end position="368"/>
    </location>
</feature>
<evidence type="ECO:0000313" key="2">
    <source>
        <dbReference type="EMBL" id="NMM47804.1"/>
    </source>
</evidence>
<dbReference type="RefSeq" id="WP_169678691.1">
    <property type="nucleotide sequence ID" value="NZ_JABBNU010000003.1"/>
</dbReference>
<sequence length="371" mass="42615">MSPFKRLFSSKKTKVQKPEILLEESSPSCPITAIVEQDDRVAYFYLWGPDNSDFGVRSCWIRNLQPYSDKDEKYFIKDGNAPMMHSQFCKFPEGEPKLEKEELEIVWLEEGDGAALLYRNEILAIIPTWSGYDGFFGYATSCNGEGDFAWELTNDNELISRVAESQEYWESWDQEPVPFQIQQPVIIDEYEETFGKLDKYYAIDGEEWPPRGLYLRTGESKTIFATVGLSLLPMPIVEMYVDDRLQSNRIELGMMLNSSLSEDEIQGIANWFSSNAPIPWANITFLGEGHTIRFPKSDNSKLTSVILTNQLEILPKPELGSYRNSDITFLWMVPISEKERDRIINKGSEEIIKKLNAIGSKIFNLSREEVV</sequence>
<gene>
    <name evidence="2" type="ORF">HH304_05285</name>
</gene>
<organism evidence="2 3">
    <name type="scientific">Marinigracilibium pacificum</name>
    <dbReference type="NCBI Taxonomy" id="2729599"/>
    <lineage>
        <taxon>Bacteria</taxon>
        <taxon>Pseudomonadati</taxon>
        <taxon>Bacteroidota</taxon>
        <taxon>Cytophagia</taxon>
        <taxon>Cytophagales</taxon>
        <taxon>Flammeovirgaceae</taxon>
        <taxon>Marinigracilibium</taxon>
    </lineage>
</organism>
<dbReference type="Proteomes" id="UP000559010">
    <property type="component" value="Unassembled WGS sequence"/>
</dbReference>